<dbReference type="GO" id="GO:0004143">
    <property type="term" value="F:ATP-dependent diacylglycerol kinase activity"/>
    <property type="evidence" value="ECO:0007669"/>
    <property type="project" value="UniProtKB-EC"/>
</dbReference>
<evidence type="ECO:0000256" key="15">
    <source>
        <dbReference type="ARBA" id="ARBA00022989"/>
    </source>
</evidence>
<dbReference type="InterPro" id="IPR036945">
    <property type="entry name" value="DAGK_sf"/>
</dbReference>
<feature type="binding site" evidence="23">
    <location>
        <position position="42"/>
    </location>
    <ligand>
        <name>a divalent metal cation</name>
        <dbReference type="ChEBI" id="CHEBI:60240"/>
    </ligand>
</feature>
<feature type="binding site" evidence="21">
    <location>
        <position position="112"/>
    </location>
    <ligand>
        <name>substrate</name>
    </ligand>
</feature>
<keyword evidence="9 24" id="KW-0812">Transmembrane</keyword>
<evidence type="ECO:0000256" key="21">
    <source>
        <dbReference type="PIRSR" id="PIRSR600829-2"/>
    </source>
</evidence>
<feature type="binding site" evidence="22">
    <location>
        <position position="90"/>
    </location>
    <ligand>
        <name>ATP</name>
        <dbReference type="ChEBI" id="CHEBI:30616"/>
    </ligand>
</feature>
<dbReference type="STRING" id="425504.SAMN05216206_3199"/>
<keyword evidence="17 24" id="KW-0472">Membrane</keyword>
<comment type="cofactor">
    <cofactor evidence="23">
        <name>Mg(2+)</name>
        <dbReference type="ChEBI" id="CHEBI:18420"/>
    </cofactor>
    <text evidence="23">Mn(2+), Zn(2+), Cd(2+) and Co(2+) support activity to lesser extents.</text>
</comment>
<feature type="binding site" evidence="21">
    <location>
        <position position="23"/>
    </location>
    <ligand>
        <name>substrate</name>
    </ligand>
</feature>
<keyword evidence="15 24" id="KW-1133">Transmembrane helix</keyword>
<evidence type="ECO:0000256" key="18">
    <source>
        <dbReference type="ARBA" id="ARBA00023209"/>
    </source>
</evidence>
<keyword evidence="8 24" id="KW-0808">Transferase</keyword>
<evidence type="ECO:0000256" key="6">
    <source>
        <dbReference type="ARBA" id="ARBA00022516"/>
    </source>
</evidence>
<dbReference type="RefSeq" id="WP_090243658.1">
    <property type="nucleotide sequence ID" value="NZ_FOQL01000004.1"/>
</dbReference>
<keyword evidence="11 22" id="KW-0547">Nucleotide-binding</keyword>
<dbReference type="Proteomes" id="UP000243606">
    <property type="component" value="Unassembled WGS sequence"/>
</dbReference>
<feature type="transmembrane region" description="Helical" evidence="24">
    <location>
        <begin position="110"/>
        <end position="129"/>
    </location>
</feature>
<dbReference type="EC" id="2.7.1.107" evidence="3 24"/>
<dbReference type="CDD" id="cd14264">
    <property type="entry name" value="DAGK_IM"/>
    <property type="match status" value="1"/>
</dbReference>
<feature type="binding site" evidence="21">
    <location>
        <position position="83"/>
    </location>
    <ligand>
        <name>substrate</name>
    </ligand>
</feature>
<keyword evidence="7 24" id="KW-0997">Cell inner membrane</keyword>
<keyword evidence="5" id="KW-1003">Cell membrane</keyword>
<keyword evidence="6" id="KW-0444">Lipid biosynthesis</keyword>
<name>A0A1I3M8Z1_9PSED</name>
<dbReference type="AlphaFoldDB" id="A0A1I3M8Z1"/>
<keyword evidence="13 22" id="KW-0067">ATP-binding</keyword>
<evidence type="ECO:0000256" key="11">
    <source>
        <dbReference type="ARBA" id="ARBA00022741"/>
    </source>
</evidence>
<comment type="similarity">
    <text evidence="2 24">Belongs to the bacterial diacylglycerol kinase family.</text>
</comment>
<dbReference type="GO" id="GO:0005524">
    <property type="term" value="F:ATP binding"/>
    <property type="evidence" value="ECO:0007669"/>
    <property type="project" value="UniProtKB-KW"/>
</dbReference>
<keyword evidence="19 24" id="KW-1208">Phospholipid metabolism</keyword>
<dbReference type="PROSITE" id="PS01069">
    <property type="entry name" value="DAGK_PROKAR"/>
    <property type="match status" value="1"/>
</dbReference>
<dbReference type="PANTHER" id="PTHR34299">
    <property type="entry name" value="DIACYLGLYCEROL KINASE"/>
    <property type="match status" value="1"/>
</dbReference>
<comment type="subcellular location">
    <subcellularLocation>
        <location evidence="1 24">Cell inner membrane</location>
        <topology evidence="1 24">Multi-pass membrane protein</topology>
    </subcellularLocation>
</comment>
<evidence type="ECO:0000256" key="8">
    <source>
        <dbReference type="ARBA" id="ARBA00022679"/>
    </source>
</evidence>
<protein>
    <recommendedName>
        <fullName evidence="4 24">Diacylglycerol kinase</fullName>
        <ecNumber evidence="3 24">2.7.1.107</ecNumber>
    </recommendedName>
</protein>
<evidence type="ECO:0000256" key="13">
    <source>
        <dbReference type="ARBA" id="ARBA00022840"/>
    </source>
</evidence>
<evidence type="ECO:0000256" key="10">
    <source>
        <dbReference type="ARBA" id="ARBA00022723"/>
    </source>
</evidence>
<evidence type="ECO:0000256" key="22">
    <source>
        <dbReference type="PIRSR" id="PIRSR600829-3"/>
    </source>
</evidence>
<evidence type="ECO:0000256" key="17">
    <source>
        <dbReference type="ARBA" id="ARBA00023136"/>
    </source>
</evidence>
<feature type="transmembrane region" description="Helical" evidence="24">
    <location>
        <begin position="43"/>
        <end position="64"/>
    </location>
</feature>
<evidence type="ECO:0000256" key="23">
    <source>
        <dbReference type="PIRSR" id="PIRSR600829-4"/>
    </source>
</evidence>
<comment type="function">
    <text evidence="24">Catalyzes the ATP-dependent phosphorylation of sn-l,2-diacylglycerol (DAG) to phosphatidic acid. Involved in the recycling of diacylglycerol produced as a by-product during membrane-derived oligosaccharide (MDO) biosynthesis.</text>
</comment>
<feature type="transmembrane region" description="Helical" evidence="24">
    <location>
        <begin position="70"/>
        <end position="89"/>
    </location>
</feature>
<organism evidence="25 26">
    <name type="scientific">Pseudomonas guineae</name>
    <dbReference type="NCBI Taxonomy" id="425504"/>
    <lineage>
        <taxon>Bacteria</taxon>
        <taxon>Pseudomonadati</taxon>
        <taxon>Pseudomonadota</taxon>
        <taxon>Gammaproteobacteria</taxon>
        <taxon>Pseudomonadales</taxon>
        <taxon>Pseudomonadaceae</taxon>
        <taxon>Pseudomonas</taxon>
    </lineage>
</organism>
<keyword evidence="14 23" id="KW-0460">Magnesium</keyword>
<evidence type="ECO:0000313" key="26">
    <source>
        <dbReference type="Proteomes" id="UP000243606"/>
    </source>
</evidence>
<keyword evidence="12 24" id="KW-0418">Kinase</keyword>
<keyword evidence="10 23" id="KW-0479">Metal-binding</keyword>
<dbReference type="InterPro" id="IPR033718">
    <property type="entry name" value="DAGK_prok"/>
</dbReference>
<evidence type="ECO:0000256" key="20">
    <source>
        <dbReference type="PIRSR" id="PIRSR600829-1"/>
    </source>
</evidence>
<evidence type="ECO:0000256" key="19">
    <source>
        <dbReference type="ARBA" id="ARBA00023264"/>
    </source>
</evidence>
<dbReference type="EMBL" id="FOQL01000004">
    <property type="protein sequence ID" value="SFI93176.1"/>
    <property type="molecule type" value="Genomic_DNA"/>
</dbReference>
<feature type="binding site" evidence="22">
    <location>
        <begin position="108"/>
        <end position="109"/>
    </location>
    <ligand>
        <name>ATP</name>
        <dbReference type="ChEBI" id="CHEBI:30616"/>
    </ligand>
</feature>
<evidence type="ECO:0000256" key="9">
    <source>
        <dbReference type="ARBA" id="ARBA00022692"/>
    </source>
</evidence>
<gene>
    <name evidence="25" type="ORF">SAMN05216206_3199</name>
</gene>
<evidence type="ECO:0000256" key="14">
    <source>
        <dbReference type="ARBA" id="ARBA00022842"/>
    </source>
</evidence>
<reference evidence="26" key="1">
    <citation type="submission" date="2016-10" db="EMBL/GenBank/DDBJ databases">
        <authorList>
            <person name="Varghese N."/>
            <person name="Submissions S."/>
        </authorList>
    </citation>
    <scope>NUCLEOTIDE SEQUENCE [LARGE SCALE GENOMIC DNA]</scope>
    <source>
        <strain evidence="26">LMG 24016</strain>
    </source>
</reference>
<evidence type="ECO:0000256" key="24">
    <source>
        <dbReference type="RuleBase" id="RU363065"/>
    </source>
</evidence>
<accession>A0A1I3M8Z1</accession>
<keyword evidence="16 24" id="KW-0443">Lipid metabolism</keyword>
<dbReference type="OrthoDB" id="9796011at2"/>
<dbReference type="GO" id="GO:0005886">
    <property type="term" value="C:plasma membrane"/>
    <property type="evidence" value="ECO:0007669"/>
    <property type="project" value="UniProtKB-SubCell"/>
</dbReference>
<dbReference type="Pfam" id="PF01219">
    <property type="entry name" value="DAGK_prokar"/>
    <property type="match status" value="1"/>
</dbReference>
<comment type="catalytic activity">
    <reaction evidence="24">
        <text>a 1,2-diacyl-sn-glycerol + ATP = a 1,2-diacyl-sn-glycero-3-phosphate + ADP + H(+)</text>
        <dbReference type="Rhea" id="RHEA:10272"/>
        <dbReference type="ChEBI" id="CHEBI:15378"/>
        <dbReference type="ChEBI" id="CHEBI:17815"/>
        <dbReference type="ChEBI" id="CHEBI:30616"/>
        <dbReference type="ChEBI" id="CHEBI:58608"/>
        <dbReference type="ChEBI" id="CHEBI:456216"/>
        <dbReference type="EC" id="2.7.1.107"/>
    </reaction>
</comment>
<dbReference type="PANTHER" id="PTHR34299:SF1">
    <property type="entry name" value="DIACYLGLYCEROL KINASE"/>
    <property type="match status" value="1"/>
</dbReference>
<sequence>MSGKPSAEMHDALSLKGRTGLRRILDAGGYSLMGLQAAYRGEAAFRQLLLLNVLLLPLACLVDVTRSERLLLMLVPLLSLIVELLNSAIEATVDRISLSIHPLSKQAKDMGSAAQFIALLMIGLTWALILI</sequence>
<feature type="binding site" evidence="21">
    <location>
        <position position="69"/>
    </location>
    <ligand>
        <name>substrate</name>
    </ligand>
</feature>
<dbReference type="InterPro" id="IPR000829">
    <property type="entry name" value="DAGK"/>
</dbReference>
<dbReference type="GO" id="GO:0046872">
    <property type="term" value="F:metal ion binding"/>
    <property type="evidence" value="ECO:0007669"/>
    <property type="project" value="UniProtKB-KW"/>
</dbReference>
<dbReference type="Gene3D" id="1.10.287.3610">
    <property type="match status" value="1"/>
</dbReference>
<evidence type="ECO:0000256" key="4">
    <source>
        <dbReference type="ARBA" id="ARBA00017575"/>
    </source>
</evidence>
<evidence type="ECO:0000256" key="3">
    <source>
        <dbReference type="ARBA" id="ARBA00012133"/>
    </source>
</evidence>
<dbReference type="GO" id="GO:0006654">
    <property type="term" value="P:phosphatidic acid biosynthetic process"/>
    <property type="evidence" value="ECO:0007669"/>
    <property type="project" value="InterPro"/>
</dbReference>
<keyword evidence="26" id="KW-1185">Reference proteome</keyword>
<feature type="binding site" evidence="22">
    <location>
        <position position="23"/>
    </location>
    <ligand>
        <name>ATP</name>
        <dbReference type="ChEBI" id="CHEBI:30616"/>
    </ligand>
</feature>
<keyword evidence="18" id="KW-0594">Phospholipid biosynthesis</keyword>
<evidence type="ECO:0000256" key="1">
    <source>
        <dbReference type="ARBA" id="ARBA00004429"/>
    </source>
</evidence>
<evidence type="ECO:0000256" key="16">
    <source>
        <dbReference type="ARBA" id="ARBA00023098"/>
    </source>
</evidence>
<feature type="binding site" evidence="22">
    <location>
        <position position="30"/>
    </location>
    <ligand>
        <name>ATP</name>
        <dbReference type="ChEBI" id="CHEBI:30616"/>
    </ligand>
</feature>
<feature type="binding site" evidence="23">
    <location>
        <position position="90"/>
    </location>
    <ligand>
        <name>a divalent metal cation</name>
        <dbReference type="ChEBI" id="CHEBI:60240"/>
    </ligand>
</feature>
<evidence type="ECO:0000256" key="7">
    <source>
        <dbReference type="ARBA" id="ARBA00022519"/>
    </source>
</evidence>
<evidence type="ECO:0000256" key="5">
    <source>
        <dbReference type="ARBA" id="ARBA00022475"/>
    </source>
</evidence>
<proteinExistence type="inferred from homology"/>
<evidence type="ECO:0000256" key="2">
    <source>
        <dbReference type="ARBA" id="ARBA00005967"/>
    </source>
</evidence>
<feature type="binding site" evidence="22">
    <location>
        <position position="42"/>
    </location>
    <ligand>
        <name>ATP</name>
        <dbReference type="ChEBI" id="CHEBI:30616"/>
    </ligand>
</feature>
<evidence type="ECO:0000256" key="12">
    <source>
        <dbReference type="ARBA" id="ARBA00022777"/>
    </source>
</evidence>
<feature type="active site" description="Proton acceptor" evidence="20">
    <location>
        <position position="83"/>
    </location>
</feature>
<evidence type="ECO:0000313" key="25">
    <source>
        <dbReference type="EMBL" id="SFI93176.1"/>
    </source>
</evidence>